<gene>
    <name evidence="1" type="ORF">FC83_GL000022</name>
</gene>
<dbReference type="InterPro" id="IPR036390">
    <property type="entry name" value="WH_DNA-bd_sf"/>
</dbReference>
<evidence type="ECO:0000313" key="2">
    <source>
        <dbReference type="Proteomes" id="UP000051236"/>
    </source>
</evidence>
<dbReference type="PROSITE" id="PS51197">
    <property type="entry name" value="HTH_RRF2_2"/>
    <property type="match status" value="1"/>
</dbReference>
<dbReference type="Pfam" id="PF02082">
    <property type="entry name" value="Rrf2"/>
    <property type="match status" value="1"/>
</dbReference>
<name>X0PHS1_9LACO</name>
<dbReference type="PANTHER" id="PTHR33221:SF15">
    <property type="entry name" value="HTH-TYPE TRANSCRIPTIONAL REGULATOR YWGB-RELATED"/>
    <property type="match status" value="1"/>
</dbReference>
<protein>
    <submittedName>
        <fullName evidence="1">Transcriptional regulator</fullName>
    </submittedName>
</protein>
<dbReference type="Proteomes" id="UP000051236">
    <property type="component" value="Unassembled WGS sequence"/>
</dbReference>
<dbReference type="PANTHER" id="PTHR33221">
    <property type="entry name" value="WINGED HELIX-TURN-HELIX TRANSCRIPTIONAL REGULATOR, RRF2 FAMILY"/>
    <property type="match status" value="1"/>
</dbReference>
<dbReference type="GO" id="GO:0003700">
    <property type="term" value="F:DNA-binding transcription factor activity"/>
    <property type="evidence" value="ECO:0007669"/>
    <property type="project" value="TreeGrafter"/>
</dbReference>
<dbReference type="GO" id="GO:0005829">
    <property type="term" value="C:cytosol"/>
    <property type="evidence" value="ECO:0007669"/>
    <property type="project" value="TreeGrafter"/>
</dbReference>
<organism evidence="1 2">
    <name type="scientific">Agrilactobacillus composti DSM 18527 = JCM 14202</name>
    <dbReference type="NCBI Taxonomy" id="1423734"/>
    <lineage>
        <taxon>Bacteria</taxon>
        <taxon>Bacillati</taxon>
        <taxon>Bacillota</taxon>
        <taxon>Bacilli</taxon>
        <taxon>Lactobacillales</taxon>
        <taxon>Lactobacillaceae</taxon>
        <taxon>Agrilactobacillus</taxon>
    </lineage>
</organism>
<keyword evidence="2" id="KW-1185">Reference proteome</keyword>
<dbReference type="PATRIC" id="fig|1423734.3.peg.22"/>
<sequence>MAFSIAFSQALEIAAYVGIKSDTQHYDYLSIQKISEKLNIPIPSIKKISTILKKNGILSSKTGINGGLRLAKAPQAITIYDIFVAMEGTNPIFKVHQDFDTTAFLNPEKVQNWLGKSTAVLTEAQAAMLQVLKQTSLADMAGQ</sequence>
<dbReference type="STRING" id="1423734.FC83_GL000022"/>
<reference evidence="1 2" key="1">
    <citation type="journal article" date="2015" name="Genome Announc.">
        <title>Expanding the biotechnology potential of lactobacilli through comparative genomics of 213 strains and associated genera.</title>
        <authorList>
            <person name="Sun Z."/>
            <person name="Harris H.M."/>
            <person name="McCann A."/>
            <person name="Guo C."/>
            <person name="Argimon S."/>
            <person name="Zhang W."/>
            <person name="Yang X."/>
            <person name="Jeffery I.B."/>
            <person name="Cooney J.C."/>
            <person name="Kagawa T.F."/>
            <person name="Liu W."/>
            <person name="Song Y."/>
            <person name="Salvetti E."/>
            <person name="Wrobel A."/>
            <person name="Rasinkangas P."/>
            <person name="Parkhill J."/>
            <person name="Rea M.C."/>
            <person name="O'Sullivan O."/>
            <person name="Ritari J."/>
            <person name="Douillard F.P."/>
            <person name="Paul Ross R."/>
            <person name="Yang R."/>
            <person name="Briner A.E."/>
            <person name="Felis G.E."/>
            <person name="de Vos W.M."/>
            <person name="Barrangou R."/>
            <person name="Klaenhammer T.R."/>
            <person name="Caufield P.W."/>
            <person name="Cui Y."/>
            <person name="Zhang H."/>
            <person name="O'Toole P.W."/>
        </authorList>
    </citation>
    <scope>NUCLEOTIDE SEQUENCE [LARGE SCALE GENOMIC DNA]</scope>
    <source>
        <strain evidence="1 2">DSM 18527</strain>
    </source>
</reference>
<dbReference type="InterPro" id="IPR000944">
    <property type="entry name" value="Tscrpt_reg_Rrf2"/>
</dbReference>
<dbReference type="SUPFAM" id="SSF46785">
    <property type="entry name" value="Winged helix' DNA-binding domain"/>
    <property type="match status" value="1"/>
</dbReference>
<evidence type="ECO:0000313" key="1">
    <source>
        <dbReference type="EMBL" id="KRM36124.1"/>
    </source>
</evidence>
<comment type="caution">
    <text evidence="1">The sequence shown here is derived from an EMBL/GenBank/DDBJ whole genome shotgun (WGS) entry which is preliminary data.</text>
</comment>
<proteinExistence type="predicted"/>
<dbReference type="OrthoDB" id="213028at2"/>
<dbReference type="InterPro" id="IPR036388">
    <property type="entry name" value="WH-like_DNA-bd_sf"/>
</dbReference>
<dbReference type="EMBL" id="AZGA01000006">
    <property type="protein sequence ID" value="KRM36124.1"/>
    <property type="molecule type" value="Genomic_DNA"/>
</dbReference>
<dbReference type="Gene3D" id="1.10.10.10">
    <property type="entry name" value="Winged helix-like DNA-binding domain superfamily/Winged helix DNA-binding domain"/>
    <property type="match status" value="1"/>
</dbReference>
<dbReference type="eggNOG" id="COG1959">
    <property type="taxonomic scope" value="Bacteria"/>
</dbReference>
<dbReference type="AlphaFoldDB" id="X0PHS1"/>
<dbReference type="RefSeq" id="WP_035455702.1">
    <property type="nucleotide sequence ID" value="NZ_AZGA01000006.1"/>
</dbReference>
<accession>X0PHS1</accession>